<evidence type="ECO:0000256" key="6">
    <source>
        <dbReference type="SAM" id="Phobius"/>
    </source>
</evidence>
<dbReference type="GO" id="GO:0005886">
    <property type="term" value="C:plasma membrane"/>
    <property type="evidence" value="ECO:0007669"/>
    <property type="project" value="TreeGrafter"/>
</dbReference>
<feature type="transmembrane region" description="Helical" evidence="6">
    <location>
        <begin position="281"/>
        <end position="307"/>
    </location>
</feature>
<keyword evidence="9" id="KW-1185">Reference proteome</keyword>
<feature type="transmembrane region" description="Helical" evidence="6">
    <location>
        <begin position="30"/>
        <end position="51"/>
    </location>
</feature>
<name>A0A4S4KIL9_9APHY</name>
<dbReference type="InterPro" id="IPR020846">
    <property type="entry name" value="MFS_dom"/>
</dbReference>
<feature type="transmembrane region" description="Helical" evidence="6">
    <location>
        <begin position="135"/>
        <end position="156"/>
    </location>
</feature>
<evidence type="ECO:0000256" key="4">
    <source>
        <dbReference type="ARBA" id="ARBA00022989"/>
    </source>
</evidence>
<dbReference type="AlphaFoldDB" id="A0A4S4KIL9"/>
<evidence type="ECO:0000256" key="3">
    <source>
        <dbReference type="ARBA" id="ARBA00022692"/>
    </source>
</evidence>
<evidence type="ECO:0000256" key="2">
    <source>
        <dbReference type="ARBA" id="ARBA00022448"/>
    </source>
</evidence>
<organism evidence="8 9">
    <name type="scientific">Hermanssonia centrifuga</name>
    <dbReference type="NCBI Taxonomy" id="98765"/>
    <lineage>
        <taxon>Eukaryota</taxon>
        <taxon>Fungi</taxon>
        <taxon>Dikarya</taxon>
        <taxon>Basidiomycota</taxon>
        <taxon>Agaricomycotina</taxon>
        <taxon>Agaricomycetes</taxon>
        <taxon>Polyporales</taxon>
        <taxon>Meruliaceae</taxon>
        <taxon>Hermanssonia</taxon>
    </lineage>
</organism>
<accession>A0A4S4KIL9</accession>
<evidence type="ECO:0000256" key="5">
    <source>
        <dbReference type="ARBA" id="ARBA00023136"/>
    </source>
</evidence>
<keyword evidence="4 6" id="KW-1133">Transmembrane helix</keyword>
<evidence type="ECO:0000259" key="7">
    <source>
        <dbReference type="PROSITE" id="PS50850"/>
    </source>
</evidence>
<evidence type="ECO:0000256" key="1">
    <source>
        <dbReference type="ARBA" id="ARBA00004141"/>
    </source>
</evidence>
<protein>
    <recommendedName>
        <fullName evidence="7">Major facilitator superfamily (MFS) profile domain-containing protein</fullName>
    </recommendedName>
</protein>
<dbReference type="PROSITE" id="PS50850">
    <property type="entry name" value="MFS"/>
    <property type="match status" value="1"/>
</dbReference>
<comment type="subcellular location">
    <subcellularLocation>
        <location evidence="1">Membrane</location>
        <topology evidence="1">Multi-pass membrane protein</topology>
    </subcellularLocation>
</comment>
<dbReference type="InterPro" id="IPR036259">
    <property type="entry name" value="MFS_trans_sf"/>
</dbReference>
<feature type="transmembrane region" description="Helical" evidence="6">
    <location>
        <begin position="109"/>
        <end position="129"/>
    </location>
</feature>
<keyword evidence="2" id="KW-0813">Transport</keyword>
<dbReference type="SUPFAM" id="SSF103473">
    <property type="entry name" value="MFS general substrate transporter"/>
    <property type="match status" value="1"/>
</dbReference>
<dbReference type="Gene3D" id="1.20.1250.20">
    <property type="entry name" value="MFS general substrate transporter like domains"/>
    <property type="match status" value="1"/>
</dbReference>
<dbReference type="PANTHER" id="PTHR23508:SF10">
    <property type="entry name" value="CARBOXYLIC ACID TRANSPORTER PROTEIN HOMOLOG"/>
    <property type="match status" value="1"/>
</dbReference>
<feature type="transmembrane region" description="Helical" evidence="6">
    <location>
        <begin position="319"/>
        <end position="338"/>
    </location>
</feature>
<dbReference type="InterPro" id="IPR005828">
    <property type="entry name" value="MFS_sugar_transport-like"/>
</dbReference>
<dbReference type="GO" id="GO:0046943">
    <property type="term" value="F:carboxylic acid transmembrane transporter activity"/>
    <property type="evidence" value="ECO:0007669"/>
    <property type="project" value="TreeGrafter"/>
</dbReference>
<feature type="transmembrane region" description="Helical" evidence="6">
    <location>
        <begin position="187"/>
        <end position="206"/>
    </location>
</feature>
<evidence type="ECO:0000313" key="9">
    <source>
        <dbReference type="Proteomes" id="UP000309038"/>
    </source>
</evidence>
<sequence>MLTLPSLFNGNVAAHNVGTKRKIVPDLPHIRMLAAAIVTLFSGLSAASSGAHHSVKGMLAMLSACRFLLGIGIGAEYPCGSVAASEQSEESGVAKAAQHRWFALATNSMIDFGFVVAAFVPLVLFWIFGEDHLRAVFRLSLGLGMIPAFAVFIWRLKMDEPAHFKKNSMARAPTPYLLILRRYWKEWLGISLTWFIYDFITYPFGIYSSTVVDNITHNSDSLSVVFGWNVVINLFYMPGTLIGAFVVDILGPKYTMILGLLCQAVIGFIMSGLYVQLTNHIGAFAVVYGIFLSFGELGPGNCLGLLAAKTGPTAVRGQFYGIAAAVGKIGAFVGTWTFKSIIADFGGSATTKGNTGPFWIGSALAILSALITLVLIRPISHDGMADEDLKFRVYLEEHGYDTSQMGLVDDQSSIDEKRSASIDAQDVKVV</sequence>
<feature type="transmembrane region" description="Helical" evidence="6">
    <location>
        <begin position="358"/>
        <end position="376"/>
    </location>
</feature>
<evidence type="ECO:0000313" key="8">
    <source>
        <dbReference type="EMBL" id="THG98184.1"/>
    </source>
</evidence>
<dbReference type="Proteomes" id="UP000309038">
    <property type="component" value="Unassembled WGS sequence"/>
</dbReference>
<keyword evidence="5 6" id="KW-0472">Membrane</keyword>
<keyword evidence="3 6" id="KW-0812">Transmembrane</keyword>
<feature type="transmembrane region" description="Helical" evidence="6">
    <location>
        <begin position="226"/>
        <end position="247"/>
    </location>
</feature>
<reference evidence="8 9" key="1">
    <citation type="submission" date="2019-02" db="EMBL/GenBank/DDBJ databases">
        <title>Genome sequencing of the rare red list fungi Phlebia centrifuga.</title>
        <authorList>
            <person name="Buettner E."/>
            <person name="Kellner H."/>
        </authorList>
    </citation>
    <scope>NUCLEOTIDE SEQUENCE [LARGE SCALE GENOMIC DNA]</scope>
    <source>
        <strain evidence="8 9">DSM 108282</strain>
    </source>
</reference>
<dbReference type="PANTHER" id="PTHR23508">
    <property type="entry name" value="CARBOXYLIC ACID TRANSPORTER PROTEIN HOMOLOG"/>
    <property type="match status" value="1"/>
</dbReference>
<dbReference type="FunFam" id="1.20.1250.20:FF:000140">
    <property type="entry name" value="Putative MFS phospholipid transporter"/>
    <property type="match status" value="1"/>
</dbReference>
<gene>
    <name evidence="8" type="ORF">EW026_g3952</name>
</gene>
<feature type="transmembrane region" description="Helical" evidence="6">
    <location>
        <begin position="254"/>
        <end position="275"/>
    </location>
</feature>
<proteinExistence type="predicted"/>
<comment type="caution">
    <text evidence="8">The sequence shown here is derived from an EMBL/GenBank/DDBJ whole genome shotgun (WGS) entry which is preliminary data.</text>
</comment>
<dbReference type="Pfam" id="PF00083">
    <property type="entry name" value="Sugar_tr"/>
    <property type="match status" value="2"/>
</dbReference>
<feature type="domain" description="Major facilitator superfamily (MFS) profile" evidence="7">
    <location>
        <begin position="1"/>
        <end position="380"/>
    </location>
</feature>
<dbReference type="EMBL" id="SGPJ01000131">
    <property type="protein sequence ID" value="THG98184.1"/>
    <property type="molecule type" value="Genomic_DNA"/>
</dbReference>